<reference evidence="12" key="1">
    <citation type="submission" date="2018-05" db="EMBL/GenBank/DDBJ databases">
        <authorList>
            <person name="Lanie J.A."/>
            <person name="Ng W.-L."/>
            <person name="Kazmierczak K.M."/>
            <person name="Andrzejewski T.M."/>
            <person name="Davidsen T.M."/>
            <person name="Wayne K.J."/>
            <person name="Tettelin H."/>
            <person name="Glass J.I."/>
            <person name="Rusch D."/>
            <person name="Podicherti R."/>
            <person name="Tsui H.-C.T."/>
            <person name="Winkler M.E."/>
        </authorList>
    </citation>
    <scope>NUCLEOTIDE SEQUENCE</scope>
</reference>
<dbReference type="Pfam" id="PF02666">
    <property type="entry name" value="PS_Dcarbxylase"/>
    <property type="match status" value="1"/>
</dbReference>
<sequence length="215" mass="24396">MLDKIFPKIHQEGYKFIVIATLITVVLYLISNFLGLVGLVFTIWVYYFFRDPERVSINDENYLVSPADGLVVDVLETNGPKELGLENRNFKKISIFMNAFDCHVNRSPCSGKVSDIIYVPGKFLNASLDKASEDNERNYYNIKNKQGEDIIVVQIAGLIARRIVSEASKDQELQQGSRIGMIRFGSRVDIYFENYNSLVKVNQKTIAGETLLAIK</sequence>
<evidence type="ECO:0008006" key="13">
    <source>
        <dbReference type="Google" id="ProtNLM"/>
    </source>
</evidence>
<dbReference type="GO" id="GO:0004609">
    <property type="term" value="F:phosphatidylserine decarboxylase activity"/>
    <property type="evidence" value="ECO:0007669"/>
    <property type="project" value="InterPro"/>
</dbReference>
<evidence type="ECO:0000256" key="3">
    <source>
        <dbReference type="ARBA" id="ARBA00022793"/>
    </source>
</evidence>
<gene>
    <name evidence="12" type="ORF">METZ01_LOCUS251694</name>
</gene>
<keyword evidence="4" id="KW-0443">Lipid metabolism</keyword>
<dbReference type="NCBIfam" id="NF003685">
    <property type="entry name" value="PRK05305.2-5"/>
    <property type="match status" value="1"/>
</dbReference>
<dbReference type="InterPro" id="IPR033175">
    <property type="entry name" value="PSD-A"/>
</dbReference>
<evidence type="ECO:0000256" key="9">
    <source>
        <dbReference type="ARBA" id="ARBA00023264"/>
    </source>
</evidence>
<keyword evidence="11" id="KW-0812">Transmembrane</keyword>
<proteinExistence type="inferred from homology"/>
<evidence type="ECO:0000313" key="12">
    <source>
        <dbReference type="EMBL" id="SVB98840.1"/>
    </source>
</evidence>
<dbReference type="PANTHER" id="PTHR35809:SF1">
    <property type="entry name" value="ARCHAETIDYLSERINE DECARBOXYLASE PROENZYME-RELATED"/>
    <property type="match status" value="1"/>
</dbReference>
<evidence type="ECO:0000256" key="5">
    <source>
        <dbReference type="ARBA" id="ARBA00023136"/>
    </source>
</evidence>
<organism evidence="12">
    <name type="scientific">marine metagenome</name>
    <dbReference type="NCBI Taxonomy" id="408172"/>
    <lineage>
        <taxon>unclassified sequences</taxon>
        <taxon>metagenomes</taxon>
        <taxon>ecological metagenomes</taxon>
    </lineage>
</organism>
<name>A0A382IGR0_9ZZZZ</name>
<feature type="transmembrane region" description="Helical" evidence="11">
    <location>
        <begin position="16"/>
        <end position="49"/>
    </location>
</feature>
<evidence type="ECO:0000256" key="11">
    <source>
        <dbReference type="SAM" id="Phobius"/>
    </source>
</evidence>
<keyword evidence="8" id="KW-0456">Lyase</keyword>
<keyword evidence="9" id="KW-1208">Phospholipid metabolism</keyword>
<dbReference type="GO" id="GO:0008654">
    <property type="term" value="P:phospholipid biosynthetic process"/>
    <property type="evidence" value="ECO:0007669"/>
    <property type="project" value="UniProtKB-KW"/>
</dbReference>
<keyword evidence="3" id="KW-0210">Decarboxylase</keyword>
<protein>
    <recommendedName>
        <fullName evidence="13">Phosphatidylserine decarboxylase</fullName>
    </recommendedName>
</protein>
<evidence type="ECO:0000256" key="2">
    <source>
        <dbReference type="ARBA" id="ARBA00022516"/>
    </source>
</evidence>
<dbReference type="NCBIfam" id="NF003678">
    <property type="entry name" value="PRK05305.1-2"/>
    <property type="match status" value="1"/>
</dbReference>
<dbReference type="InterPro" id="IPR003817">
    <property type="entry name" value="PS_Dcarbxylase"/>
</dbReference>
<evidence type="ECO:0000256" key="4">
    <source>
        <dbReference type="ARBA" id="ARBA00023098"/>
    </source>
</evidence>
<keyword evidence="7" id="KW-0594">Phospholipid biosynthesis</keyword>
<keyword evidence="10" id="KW-0670">Pyruvate</keyword>
<dbReference type="EMBL" id="UINC01067304">
    <property type="protein sequence ID" value="SVB98840.1"/>
    <property type="molecule type" value="Genomic_DNA"/>
</dbReference>
<keyword evidence="11" id="KW-1133">Transmembrane helix</keyword>
<dbReference type="AlphaFoldDB" id="A0A382IGR0"/>
<evidence type="ECO:0000256" key="10">
    <source>
        <dbReference type="ARBA" id="ARBA00023317"/>
    </source>
</evidence>
<evidence type="ECO:0000256" key="8">
    <source>
        <dbReference type="ARBA" id="ARBA00023239"/>
    </source>
</evidence>
<dbReference type="PANTHER" id="PTHR35809">
    <property type="entry name" value="ARCHAETIDYLSERINE DECARBOXYLASE PROENZYME-RELATED"/>
    <property type="match status" value="1"/>
</dbReference>
<keyword evidence="2" id="KW-0444">Lipid biosynthesis</keyword>
<evidence type="ECO:0000256" key="6">
    <source>
        <dbReference type="ARBA" id="ARBA00023145"/>
    </source>
</evidence>
<dbReference type="HAMAP" id="MF_00664">
    <property type="entry name" value="PS_decarb_PSD_A"/>
    <property type="match status" value="1"/>
</dbReference>
<dbReference type="NCBIfam" id="NF003679">
    <property type="entry name" value="PRK05305.1-3"/>
    <property type="match status" value="1"/>
</dbReference>
<keyword evidence="5 11" id="KW-0472">Membrane</keyword>
<keyword evidence="1" id="KW-1003">Cell membrane</keyword>
<evidence type="ECO:0000256" key="1">
    <source>
        <dbReference type="ARBA" id="ARBA00022475"/>
    </source>
</evidence>
<accession>A0A382IGR0</accession>
<keyword evidence="6" id="KW-0865">Zymogen</keyword>
<evidence type="ECO:0000256" key="7">
    <source>
        <dbReference type="ARBA" id="ARBA00023209"/>
    </source>
</evidence>